<dbReference type="STRING" id="1893.SAMN02787144_10284"/>
<dbReference type="EMBL" id="FPJO01000028">
    <property type="protein sequence ID" value="SFY41549.1"/>
    <property type="molecule type" value="Genomic_DNA"/>
</dbReference>
<feature type="compositionally biased region" description="Basic residues" evidence="1">
    <location>
        <begin position="58"/>
        <end position="70"/>
    </location>
</feature>
<gene>
    <name evidence="2" type="ORF">SAMN02787144_10284</name>
</gene>
<organism evidence="2 3">
    <name type="scientific">Streptomyces atratus</name>
    <dbReference type="NCBI Taxonomy" id="1893"/>
    <lineage>
        <taxon>Bacteria</taxon>
        <taxon>Bacillati</taxon>
        <taxon>Actinomycetota</taxon>
        <taxon>Actinomycetes</taxon>
        <taxon>Kitasatosporales</taxon>
        <taxon>Streptomycetaceae</taxon>
        <taxon>Streptomyces</taxon>
    </lineage>
</organism>
<evidence type="ECO:0000313" key="3">
    <source>
        <dbReference type="Proteomes" id="UP000181909"/>
    </source>
</evidence>
<protein>
    <submittedName>
        <fullName evidence="2">Uncharacterized protein</fullName>
    </submittedName>
</protein>
<proteinExistence type="predicted"/>
<sequence>MTLRPPNSTTPYASRPRCAPGQRSGSGSRRDCRTRSRRDRRCLGGRTGCRRDPAPVGPHRHPHTHRRRARAPYDRPRCRRRSSPAPEPLTGYPLRTRTELDAFGLDARYGCEAIQVGLTAPHRPAVRRRHEDEPHHVRWRPSGRLITPTYRCSTWSSTGSAGRPSRCGPLPPRLASGCRSWARTRHSTRLLPRRQHSRQSSPSMWPRRRDAGQRLLRRPVSRADVVAAVDWLRGHLAAGECVLVKASCGTLRRSPRRARVVGCAVQRPRRLI</sequence>
<dbReference type="Proteomes" id="UP000181909">
    <property type="component" value="Unassembled WGS sequence"/>
</dbReference>
<accession>A0A1K2F3G1</accession>
<name>A0A1K2F3G1_STRAR</name>
<dbReference type="AlphaFoldDB" id="A0A1K2F3G1"/>
<evidence type="ECO:0000313" key="2">
    <source>
        <dbReference type="EMBL" id="SFY41549.1"/>
    </source>
</evidence>
<feature type="compositionally biased region" description="Polar residues" evidence="1">
    <location>
        <begin position="1"/>
        <end position="12"/>
    </location>
</feature>
<feature type="region of interest" description="Disordered" evidence="1">
    <location>
        <begin position="190"/>
        <end position="209"/>
    </location>
</feature>
<feature type="region of interest" description="Disordered" evidence="1">
    <location>
        <begin position="1"/>
        <end position="93"/>
    </location>
</feature>
<reference evidence="2 3" key="1">
    <citation type="submission" date="2016-11" db="EMBL/GenBank/DDBJ databases">
        <authorList>
            <person name="Jaros S."/>
            <person name="Januszkiewicz K."/>
            <person name="Wedrychowicz H."/>
        </authorList>
    </citation>
    <scope>NUCLEOTIDE SEQUENCE [LARGE SCALE GENOMIC DNA]</scope>
    <source>
        <strain evidence="2 3">OK807</strain>
    </source>
</reference>
<evidence type="ECO:0000256" key="1">
    <source>
        <dbReference type="SAM" id="MobiDB-lite"/>
    </source>
</evidence>